<dbReference type="EMBL" id="UYYF01004347">
    <property type="protein sequence ID" value="VDN02830.1"/>
    <property type="molecule type" value="Genomic_DNA"/>
</dbReference>
<reference evidence="3" key="1">
    <citation type="submission" date="2017-02" db="UniProtKB">
        <authorList>
            <consortium name="WormBaseParasite"/>
        </authorList>
    </citation>
    <scope>IDENTIFICATION</scope>
</reference>
<organism evidence="3">
    <name type="scientific">Thelazia callipaeda</name>
    <name type="common">Oriental eyeworm</name>
    <name type="synonym">Parasitic nematode</name>
    <dbReference type="NCBI Taxonomy" id="103827"/>
    <lineage>
        <taxon>Eukaryota</taxon>
        <taxon>Metazoa</taxon>
        <taxon>Ecdysozoa</taxon>
        <taxon>Nematoda</taxon>
        <taxon>Chromadorea</taxon>
        <taxon>Rhabditida</taxon>
        <taxon>Spirurina</taxon>
        <taxon>Spiruromorpha</taxon>
        <taxon>Thelazioidea</taxon>
        <taxon>Thelaziidae</taxon>
        <taxon>Thelazia</taxon>
    </lineage>
</organism>
<protein>
    <submittedName>
        <fullName evidence="3">Laminin N-terminal domain-containing protein</fullName>
    </submittedName>
</protein>
<gene>
    <name evidence="1" type="ORF">TCLT_LOCUS5570</name>
</gene>
<evidence type="ECO:0000313" key="1">
    <source>
        <dbReference type="EMBL" id="VDN02830.1"/>
    </source>
</evidence>
<reference evidence="1 2" key="2">
    <citation type="submission" date="2018-11" db="EMBL/GenBank/DDBJ databases">
        <authorList>
            <consortium name="Pathogen Informatics"/>
        </authorList>
    </citation>
    <scope>NUCLEOTIDE SEQUENCE [LARGE SCALE GENOMIC DNA]</scope>
</reference>
<dbReference type="Proteomes" id="UP000276776">
    <property type="component" value="Unassembled WGS sequence"/>
</dbReference>
<dbReference type="OrthoDB" id="5785353at2759"/>
<dbReference type="WBParaSite" id="TCLT_0000558101-mRNA-1">
    <property type="protein sequence ID" value="TCLT_0000558101-mRNA-1"/>
    <property type="gene ID" value="TCLT_0000558101"/>
</dbReference>
<accession>A0A0N5CYP8</accession>
<dbReference type="AlphaFoldDB" id="A0A0N5CYP8"/>
<evidence type="ECO:0000313" key="2">
    <source>
        <dbReference type="Proteomes" id="UP000276776"/>
    </source>
</evidence>
<evidence type="ECO:0000313" key="3">
    <source>
        <dbReference type="WBParaSite" id="TCLT_0000558101-mRNA-1"/>
    </source>
</evidence>
<keyword evidence="2" id="KW-1185">Reference proteome</keyword>
<dbReference type="OMA" id="QTMNHIS"/>
<sequence>MFLIERVQLFVKKGNVIYVNVYRLFFFLNVFLANYNRTCTGLHGHGRVRPVARANNPNCWKCEPSPEELSKCDVRLLSHDRECGILESRFEEHGYHCIVEVLKCFPKFSSANRAEASFIVASGRIIDSPDSNDTSERYFPLNSPAGVREVFIPCTLNGTWEAVLPARLRIQVTQIQCIVSPHQTMNHISPYITEIFR</sequence>
<proteinExistence type="predicted"/>
<name>A0A0N5CYP8_THECL</name>